<keyword evidence="1" id="KW-0812">Transmembrane</keyword>
<feature type="transmembrane region" description="Helical" evidence="1">
    <location>
        <begin position="7"/>
        <end position="25"/>
    </location>
</feature>
<evidence type="ECO:0000313" key="2">
    <source>
        <dbReference type="EMBL" id="WOK09631.1"/>
    </source>
</evidence>
<accession>A0ABZ0IXW5</accession>
<dbReference type="RefSeq" id="WP_317492243.1">
    <property type="nucleotide sequence ID" value="NZ_CP136051.1"/>
</dbReference>
<dbReference type="EMBL" id="CP136051">
    <property type="protein sequence ID" value="WOK09631.1"/>
    <property type="molecule type" value="Genomic_DNA"/>
</dbReference>
<name>A0ABZ0IXW5_9BACT</name>
<evidence type="ECO:0000313" key="3">
    <source>
        <dbReference type="Proteomes" id="UP001302349"/>
    </source>
</evidence>
<keyword evidence="1" id="KW-1133">Transmembrane helix</keyword>
<protein>
    <recommendedName>
        <fullName evidence="4">DUF922 domain-containing protein</fullName>
    </recommendedName>
</protein>
<evidence type="ECO:0008006" key="4">
    <source>
        <dbReference type="Google" id="ProtNLM"/>
    </source>
</evidence>
<evidence type="ECO:0000256" key="1">
    <source>
        <dbReference type="SAM" id="Phobius"/>
    </source>
</evidence>
<sequence length="470" mass="54905">MARFVKLKLGAVGVSLFILAFIPLYRTKFYAPPSKTRWKELTWADFQGWSRPFTGWGASIASEIYLEYDSLQQQWSAYASMNQVASWVKSDGKDSDKLLTHEQYHFNISEVHARMMNDYIVNNPDKSKEEYLEKFYELRQDLDRMQDDYDTQGDHSLIRHLQHRWEYKIDSMLQKYNGDLGLTADLYSGAKVYFPTPPKYYDGINDDGTAYRIFQVDQYGVSIAVSSFQMTEGVGQIDIDLLKTNYYNKDSLIIRRHKTDTVQNYPAYRIVAYDTASNQTRHHLWIQNEDYRFKLTVEHYGDTVNVAGYYAIADSFFDSFDLFDPSSYWFEQATYRKETKIWSGKAETTDPSDQTTSCFIFTNSSKHGFLRGPMFREDGSFLIAYEVLEHPDSLIESMVIIADEEVFSYKNSGTEYLFDIPRRSLHTKPLDLYVGYLLKKDSSSRCEPYYYEWQLVEKPKQSSLSTTSVD</sequence>
<keyword evidence="3" id="KW-1185">Reference proteome</keyword>
<dbReference type="Proteomes" id="UP001302349">
    <property type="component" value="Chromosome"/>
</dbReference>
<gene>
    <name evidence="2" type="ORF">RT717_13375</name>
</gene>
<reference evidence="2 3" key="1">
    <citation type="journal article" date="2023" name="Microbiol. Resour. Announc.">
        <title>Complete Genome Sequence of Imperialibacter roseus strain P4T.</title>
        <authorList>
            <person name="Tizabi D.R."/>
            <person name="Bachvaroff T."/>
            <person name="Hill R.T."/>
        </authorList>
    </citation>
    <scope>NUCLEOTIDE SEQUENCE [LARGE SCALE GENOMIC DNA]</scope>
    <source>
        <strain evidence="2 3">P4T</strain>
    </source>
</reference>
<proteinExistence type="predicted"/>
<keyword evidence="1" id="KW-0472">Membrane</keyword>
<organism evidence="2 3">
    <name type="scientific">Imperialibacter roseus</name>
    <dbReference type="NCBI Taxonomy" id="1324217"/>
    <lineage>
        <taxon>Bacteria</taxon>
        <taxon>Pseudomonadati</taxon>
        <taxon>Bacteroidota</taxon>
        <taxon>Cytophagia</taxon>
        <taxon>Cytophagales</taxon>
        <taxon>Flammeovirgaceae</taxon>
        <taxon>Imperialibacter</taxon>
    </lineage>
</organism>